<reference evidence="2" key="1">
    <citation type="journal article" date="2015" name="Nature">
        <title>Complex archaea that bridge the gap between prokaryotes and eukaryotes.</title>
        <authorList>
            <person name="Spang A."/>
            <person name="Saw J.H."/>
            <person name="Jorgensen S.L."/>
            <person name="Zaremba-Niedzwiedzka K."/>
            <person name="Martijn J."/>
            <person name="Lind A.E."/>
            <person name="van Eijk R."/>
            <person name="Schleper C."/>
            <person name="Guy L."/>
            <person name="Ettema T.J."/>
        </authorList>
    </citation>
    <scope>NUCLEOTIDE SEQUENCE</scope>
</reference>
<dbReference type="EMBL" id="LAZR01005814">
    <property type="protein sequence ID" value="KKM96930.1"/>
    <property type="molecule type" value="Genomic_DNA"/>
</dbReference>
<keyword evidence="1" id="KW-0472">Membrane</keyword>
<protein>
    <submittedName>
        <fullName evidence="2">Uncharacterized protein</fullName>
    </submittedName>
</protein>
<dbReference type="AlphaFoldDB" id="A0A0F9P7B3"/>
<evidence type="ECO:0000256" key="1">
    <source>
        <dbReference type="SAM" id="Phobius"/>
    </source>
</evidence>
<keyword evidence="1" id="KW-0812">Transmembrane</keyword>
<comment type="caution">
    <text evidence="2">The sequence shown here is derived from an EMBL/GenBank/DDBJ whole genome shotgun (WGS) entry which is preliminary data.</text>
</comment>
<sequence length="359" mass="40412">MQWTYSVIVKSEASKKVSEAMKDLTSSQENAAQTFKEVNNILTGNFQESLVAVLDDRLREWQDSEEEGGMAQHFQQVHDNLLEVRAALVMLLDLKEGSFTNTLNAFKLASDAMKETGATMNDAIAKIYTEKYDMDELEAKAISSVRGVYGQIPSSVIDPESETYLSMDEEGKEFQGFTDKFLTGAIGSWEEILQGFPDFLASQVIDELGNFFDNISQRSGKKIFEEILGEEGEGSLIFLKQVMKGFLTTQEEFENITSTINYDTLNSTSILMEGGNNQNNTFIERFVYKYADAFLFISVEGMKSSIKFGYEHPYYNFGLIATIIMLGLFGLPLILFILFIVYGIIAMVKFFKEKKNKGG</sequence>
<name>A0A0F9P7B3_9ZZZZ</name>
<evidence type="ECO:0000313" key="2">
    <source>
        <dbReference type="EMBL" id="KKM96930.1"/>
    </source>
</evidence>
<keyword evidence="1" id="KW-1133">Transmembrane helix</keyword>
<feature type="transmembrane region" description="Helical" evidence="1">
    <location>
        <begin position="314"/>
        <end position="345"/>
    </location>
</feature>
<accession>A0A0F9P7B3</accession>
<gene>
    <name evidence="2" type="ORF">LCGC14_1173090</name>
</gene>
<feature type="non-terminal residue" evidence="2">
    <location>
        <position position="359"/>
    </location>
</feature>
<proteinExistence type="predicted"/>
<organism evidence="2">
    <name type="scientific">marine sediment metagenome</name>
    <dbReference type="NCBI Taxonomy" id="412755"/>
    <lineage>
        <taxon>unclassified sequences</taxon>
        <taxon>metagenomes</taxon>
        <taxon>ecological metagenomes</taxon>
    </lineage>
</organism>